<evidence type="ECO:0000313" key="16">
    <source>
        <dbReference type="EMBL" id="SDQ66915.1"/>
    </source>
</evidence>
<dbReference type="GO" id="GO:0050421">
    <property type="term" value="F:nitrite reductase (NO-forming) activity"/>
    <property type="evidence" value="ECO:0007669"/>
    <property type="project" value="UniProtKB-EC"/>
</dbReference>
<gene>
    <name evidence="16" type="ORF">SAMN04489742_2057</name>
</gene>
<feature type="transmembrane region" description="Helical" evidence="13">
    <location>
        <begin position="277"/>
        <end position="300"/>
    </location>
</feature>
<dbReference type="STRING" id="37928.SAMN04489742_2057"/>
<dbReference type="InterPro" id="IPR011707">
    <property type="entry name" value="Cu-oxidase-like_N"/>
</dbReference>
<comment type="similarity">
    <text evidence="3">Belongs to the multicopper oxidase family.</text>
</comment>
<keyword evidence="13" id="KW-0472">Membrane</keyword>
<dbReference type="InterPro" id="IPR008972">
    <property type="entry name" value="Cupredoxin"/>
</dbReference>
<feature type="transmembrane region" description="Helical" evidence="13">
    <location>
        <begin position="188"/>
        <end position="207"/>
    </location>
</feature>
<proteinExistence type="inferred from homology"/>
<dbReference type="PANTHER" id="PTHR11709">
    <property type="entry name" value="MULTI-COPPER OXIDASE"/>
    <property type="match status" value="1"/>
</dbReference>
<comment type="cofactor">
    <cofactor evidence="2 12">
        <name>Cu(2+)</name>
        <dbReference type="ChEBI" id="CHEBI:29036"/>
    </cofactor>
</comment>
<evidence type="ECO:0000256" key="6">
    <source>
        <dbReference type="ARBA" id="ARBA00017290"/>
    </source>
</evidence>
<evidence type="ECO:0000256" key="12">
    <source>
        <dbReference type="PIRSR" id="PIRSR601287-1"/>
    </source>
</evidence>
<feature type="transmembrane region" description="Helical" evidence="13">
    <location>
        <begin position="312"/>
        <end position="333"/>
    </location>
</feature>
<evidence type="ECO:0000256" key="13">
    <source>
        <dbReference type="SAM" id="Phobius"/>
    </source>
</evidence>
<dbReference type="InterPro" id="IPR028096">
    <property type="entry name" value="EfeO_Cupredoxin"/>
</dbReference>
<evidence type="ECO:0000256" key="5">
    <source>
        <dbReference type="ARBA" id="ARBA00011882"/>
    </source>
</evidence>
<evidence type="ECO:0000256" key="7">
    <source>
        <dbReference type="ARBA" id="ARBA00022723"/>
    </source>
</evidence>
<dbReference type="InterPro" id="IPR001287">
    <property type="entry name" value="NO2-reductase_Cu"/>
</dbReference>
<evidence type="ECO:0000256" key="9">
    <source>
        <dbReference type="ARBA" id="ARBA00023002"/>
    </source>
</evidence>
<evidence type="ECO:0000313" key="17">
    <source>
        <dbReference type="Proteomes" id="UP000181917"/>
    </source>
</evidence>
<feature type="transmembrane region" description="Helical" evidence="13">
    <location>
        <begin position="245"/>
        <end position="265"/>
    </location>
</feature>
<comment type="catalytic activity">
    <reaction evidence="11">
        <text>nitric oxide + Fe(III)-[cytochrome c] + H2O = Fe(II)-[cytochrome c] + nitrite + 2 H(+)</text>
        <dbReference type="Rhea" id="RHEA:15233"/>
        <dbReference type="Rhea" id="RHEA-COMP:10350"/>
        <dbReference type="Rhea" id="RHEA-COMP:14399"/>
        <dbReference type="ChEBI" id="CHEBI:15377"/>
        <dbReference type="ChEBI" id="CHEBI:15378"/>
        <dbReference type="ChEBI" id="CHEBI:16301"/>
        <dbReference type="ChEBI" id="CHEBI:16480"/>
        <dbReference type="ChEBI" id="CHEBI:29033"/>
        <dbReference type="ChEBI" id="CHEBI:29034"/>
        <dbReference type="EC" id="1.7.2.1"/>
    </reaction>
</comment>
<feature type="transmembrane region" description="Helical" evidence="13">
    <location>
        <begin position="354"/>
        <end position="373"/>
    </location>
</feature>
<sequence length="890" mass="93356">MTTKAAGQTLRPARRSSWHRKASLPVTVWFVLLVVLAFAHPFVPESRWLLVHMFTLGMVTNSILVWSQHFTEALLKNRLPDTARAMQLWRIRTLNAGIVVTIAGILSGIWLLTLIGAVVVGGSVAWHAVHLMLQLRRALPSRFATTVKFYIAAALLLPAGAAFGAALAYGLNDAAHARLLLAHQVTNLLGFVGLTVIGTLITLWPTILHTRMPAGMDLAGWRSLVAMGAGLAVSVLGALAGLAPAAAIGVLLYLAGVAYIGVYFIRCALAKRPDDFPGFSVGAGLLWLGGSLIALFAMLVSGPLDPHRLEELTAPFAAGFVAQVLLGVMGYLMPAVMGGGPAAVKAAGAQMSKFAMLRIAVVNFGLLLCVLPVPSWVRVIVSVLVLLAFASFLPLMFRAVKASVAGRKALAANGGKPLPLQVGAAPRPKNHLAWGAAGVILVLLGAAGGVALDPAALSGSTAPASAVEPTGETTTVRVSANNMRFSPASVDVPEGNRLVIELTNEDPTTVHDLRLATGQESGRLYPGESATLDAGIIGTDTEGWCTVVGHRSQGMVFQIKVTGSAEAGSAADAGIAAQVPADGHANHMNNDDGTGVAADVLDFHAPPGQDFEPRAAELAPAAPRSTHQLTLNVEELAQEVAPGIVQQAWTFNGRVMGPTLRGKVGDRFEITLVNNGTMGHSVDFHAGAVSPDEPMRTIPPGESLVYEFTAERSGIWLYHCGTMPMSAHIASGLFGAVIIDPADLPAVDKEFLLVQSEAYLGEQAGPVNVDKIAADDPDIVMFNGHATQYMHHPLKVKAGERLRIWLLAAGPSRGTSFHVVGGQFDTVFKEGAYLLEPDNAERGGAQALDLAAAQGGFVELGFAEAGRYTFVNHAFVDAERGATGVIEVAD</sequence>
<dbReference type="CDD" id="cd11020">
    <property type="entry name" value="CuRO_1_CuNIR"/>
    <property type="match status" value="1"/>
</dbReference>
<comment type="subunit">
    <text evidence="4">Homotrimer.</text>
</comment>
<evidence type="ECO:0000256" key="4">
    <source>
        <dbReference type="ARBA" id="ARBA00011233"/>
    </source>
</evidence>
<dbReference type="OrthoDB" id="345021at2"/>
<protein>
    <recommendedName>
        <fullName evidence="6">Copper-containing nitrite reductase</fullName>
        <ecNumber evidence="5">1.7.2.1</ecNumber>
    </recommendedName>
</protein>
<evidence type="ECO:0000259" key="15">
    <source>
        <dbReference type="Pfam" id="PF13473"/>
    </source>
</evidence>
<evidence type="ECO:0000256" key="11">
    <source>
        <dbReference type="ARBA" id="ARBA00049340"/>
    </source>
</evidence>
<feature type="transmembrane region" description="Helical" evidence="13">
    <location>
        <begin position="147"/>
        <end position="168"/>
    </location>
</feature>
<feature type="transmembrane region" description="Helical" evidence="13">
    <location>
        <begin position="49"/>
        <end position="67"/>
    </location>
</feature>
<keyword evidence="9" id="KW-0560">Oxidoreductase</keyword>
<name>A0A1H1CRM7_9MICC</name>
<dbReference type="AlphaFoldDB" id="A0A1H1CRM7"/>
<feature type="domain" description="EfeO-type cupredoxin-like" evidence="15">
    <location>
        <begin position="469"/>
        <end position="533"/>
    </location>
</feature>
<feature type="domain" description="Plastocyanin-like" evidence="14">
    <location>
        <begin position="643"/>
        <end position="742"/>
    </location>
</feature>
<dbReference type="EC" id="1.7.2.1" evidence="5"/>
<dbReference type="PRINTS" id="PR00695">
    <property type="entry name" value="CUNO2RDTASE"/>
</dbReference>
<dbReference type="Pfam" id="PF13473">
    <property type="entry name" value="Cupredoxin_1"/>
    <property type="match status" value="1"/>
</dbReference>
<dbReference type="Proteomes" id="UP000181917">
    <property type="component" value="Unassembled WGS sequence"/>
</dbReference>
<feature type="transmembrane region" description="Helical" evidence="13">
    <location>
        <begin position="88"/>
        <end position="109"/>
    </location>
</feature>
<dbReference type="RefSeq" id="WP_074700321.1">
    <property type="nucleotide sequence ID" value="NZ_CP018863.1"/>
</dbReference>
<feature type="transmembrane region" description="Helical" evidence="13">
    <location>
        <begin position="115"/>
        <end position="135"/>
    </location>
</feature>
<evidence type="ECO:0000256" key="3">
    <source>
        <dbReference type="ARBA" id="ARBA00010609"/>
    </source>
</evidence>
<feature type="transmembrane region" description="Helical" evidence="13">
    <location>
        <begin position="21"/>
        <end position="43"/>
    </location>
</feature>
<dbReference type="SUPFAM" id="SSF49503">
    <property type="entry name" value="Cupredoxins"/>
    <property type="match status" value="3"/>
</dbReference>
<reference evidence="16 17" key="1">
    <citation type="submission" date="2016-10" db="EMBL/GenBank/DDBJ databases">
        <authorList>
            <person name="de Groot N.N."/>
        </authorList>
    </citation>
    <scope>NUCLEOTIDE SEQUENCE [LARGE SCALE GENOMIC DNA]</scope>
    <source>
        <strain evidence="16 17">DSM 20117</strain>
    </source>
</reference>
<feature type="transmembrane region" description="Helical" evidence="13">
    <location>
        <begin position="432"/>
        <end position="452"/>
    </location>
</feature>
<keyword evidence="17" id="KW-1185">Reference proteome</keyword>
<evidence type="ECO:0000256" key="1">
    <source>
        <dbReference type="ARBA" id="ARBA00001960"/>
    </source>
</evidence>
<feature type="binding site" description="type 1 copper site" evidence="12">
    <location>
        <position position="685"/>
    </location>
    <ligand>
        <name>Cu cation</name>
        <dbReference type="ChEBI" id="CHEBI:23378"/>
        <label>1</label>
    </ligand>
</feature>
<feature type="binding site" description="type 1 copper site" evidence="12">
    <location>
        <position position="728"/>
    </location>
    <ligand>
        <name>Cu cation</name>
        <dbReference type="ChEBI" id="CHEBI:23378"/>
        <label>1</label>
    </ligand>
</feature>
<evidence type="ECO:0000259" key="14">
    <source>
        <dbReference type="Pfam" id="PF07732"/>
    </source>
</evidence>
<accession>A0A1H1CRM7</accession>
<dbReference type="PANTHER" id="PTHR11709:SF394">
    <property type="entry name" value="FI03373P-RELATED"/>
    <property type="match status" value="1"/>
</dbReference>
<keyword evidence="13" id="KW-0812">Transmembrane</keyword>
<keyword evidence="13" id="KW-1133">Transmembrane helix</keyword>
<feature type="binding site" description="type 1 copper site" evidence="12">
    <location>
        <position position="719"/>
    </location>
    <ligand>
        <name>Cu cation</name>
        <dbReference type="ChEBI" id="CHEBI:23378"/>
        <label>1</label>
    </ligand>
</feature>
<dbReference type="KEGG" id="acry:AC20117_07105"/>
<dbReference type="InterPro" id="IPR045087">
    <property type="entry name" value="Cu-oxidase_fam"/>
</dbReference>
<feature type="binding site" description="type 1 copper site" evidence="12">
    <location>
        <position position="720"/>
    </location>
    <ligand>
        <name>Cu cation</name>
        <dbReference type="ChEBI" id="CHEBI:23378"/>
        <label>1</label>
    </ligand>
</feature>
<dbReference type="GO" id="GO:0005507">
    <property type="term" value="F:copper ion binding"/>
    <property type="evidence" value="ECO:0007669"/>
    <property type="project" value="InterPro"/>
</dbReference>
<keyword evidence="10 12" id="KW-0186">Copper</keyword>
<organism evidence="16 17">
    <name type="scientific">Crystallibacter crystallopoietes</name>
    <dbReference type="NCBI Taxonomy" id="37928"/>
    <lineage>
        <taxon>Bacteria</taxon>
        <taxon>Bacillati</taxon>
        <taxon>Actinomycetota</taxon>
        <taxon>Actinomycetes</taxon>
        <taxon>Micrococcales</taxon>
        <taxon>Micrococcaceae</taxon>
        <taxon>Crystallibacter</taxon>
    </lineage>
</organism>
<dbReference type="EMBL" id="FNKH01000002">
    <property type="protein sequence ID" value="SDQ66915.1"/>
    <property type="molecule type" value="Genomic_DNA"/>
</dbReference>
<keyword evidence="7 12" id="KW-0479">Metal-binding</keyword>
<feature type="transmembrane region" description="Helical" evidence="13">
    <location>
        <begin position="379"/>
        <end position="400"/>
    </location>
</feature>
<dbReference type="CDD" id="cd04208">
    <property type="entry name" value="CuRO_2_CuNIR"/>
    <property type="match status" value="1"/>
</dbReference>
<feature type="transmembrane region" description="Helical" evidence="13">
    <location>
        <begin position="219"/>
        <end position="239"/>
    </location>
</feature>
<feature type="binding site" description="type 1 copper site" evidence="12">
    <location>
        <position position="680"/>
    </location>
    <ligand>
        <name>Cu cation</name>
        <dbReference type="ChEBI" id="CHEBI:23378"/>
        <label>1</label>
    </ligand>
</feature>
<comment type="cofactor">
    <cofactor evidence="1 12">
        <name>Cu(+)</name>
        <dbReference type="ChEBI" id="CHEBI:49552"/>
    </cofactor>
</comment>
<evidence type="ECO:0000256" key="10">
    <source>
        <dbReference type="ARBA" id="ARBA00023008"/>
    </source>
</evidence>
<evidence type="ECO:0000256" key="2">
    <source>
        <dbReference type="ARBA" id="ARBA00001973"/>
    </source>
</evidence>
<feature type="binding site" description="type 1 copper site" evidence="12">
    <location>
        <position position="873"/>
    </location>
    <ligand>
        <name>Cu cation</name>
        <dbReference type="ChEBI" id="CHEBI:23378"/>
        <label>1</label>
    </ligand>
</feature>
<dbReference type="Pfam" id="PF07732">
    <property type="entry name" value="Cu-oxidase_3"/>
    <property type="match status" value="1"/>
</dbReference>
<dbReference type="Gene3D" id="2.60.40.420">
    <property type="entry name" value="Cupredoxins - blue copper proteins"/>
    <property type="match status" value="3"/>
</dbReference>
<evidence type="ECO:0000256" key="8">
    <source>
        <dbReference type="ARBA" id="ARBA00022737"/>
    </source>
</evidence>
<keyword evidence="8" id="KW-0677">Repeat</keyword>